<dbReference type="SUPFAM" id="SSF51905">
    <property type="entry name" value="FAD/NAD(P)-binding domain"/>
    <property type="match status" value="1"/>
</dbReference>
<dbReference type="PANTHER" id="PTHR43100:SF2">
    <property type="entry name" value="BNAA03G19380D PROTEIN"/>
    <property type="match status" value="1"/>
</dbReference>
<dbReference type="Pfam" id="PF12838">
    <property type="entry name" value="Fer4_7"/>
    <property type="match status" value="1"/>
</dbReference>
<dbReference type="InterPro" id="IPR036485">
    <property type="entry name" value="Glu_synth_asu_C_sf"/>
</dbReference>
<keyword evidence="3" id="KW-0411">Iron-sulfur</keyword>
<proteinExistence type="predicted"/>
<name>A0A1W2CB05_9BACT</name>
<gene>
    <name evidence="5" type="ORF">SAMN02746065_11171</name>
</gene>
<keyword evidence="6" id="KW-1185">Reference proteome</keyword>
<dbReference type="InterPro" id="IPR017900">
    <property type="entry name" value="4Fe4S_Fe_S_CS"/>
</dbReference>
<dbReference type="InterPro" id="IPR009051">
    <property type="entry name" value="Helical_ferredxn"/>
</dbReference>
<accession>A0A1W2CB05</accession>
<dbReference type="PRINTS" id="PR00368">
    <property type="entry name" value="FADPNR"/>
</dbReference>
<dbReference type="Gene3D" id="3.50.50.60">
    <property type="entry name" value="FAD/NAD(P)-binding domain"/>
    <property type="match status" value="1"/>
</dbReference>
<protein>
    <submittedName>
        <fullName evidence="5">NADPH-dependent glutamate synthase beta chain</fullName>
    </submittedName>
</protein>
<keyword evidence="1" id="KW-0479">Metal-binding</keyword>
<dbReference type="EMBL" id="FWXY01000011">
    <property type="protein sequence ID" value="SMC82383.1"/>
    <property type="molecule type" value="Genomic_DNA"/>
</dbReference>
<evidence type="ECO:0000256" key="3">
    <source>
        <dbReference type="ARBA" id="ARBA00023014"/>
    </source>
</evidence>
<dbReference type="STRING" id="1121400.SAMN02746065_11171"/>
<dbReference type="GO" id="GO:0016491">
    <property type="term" value="F:oxidoreductase activity"/>
    <property type="evidence" value="ECO:0007669"/>
    <property type="project" value="InterPro"/>
</dbReference>
<dbReference type="RefSeq" id="WP_084069514.1">
    <property type="nucleotide sequence ID" value="NZ_FWXY01000011.1"/>
</dbReference>
<dbReference type="Gene3D" id="1.10.1060.10">
    <property type="entry name" value="Alpha-helical ferredoxin"/>
    <property type="match status" value="1"/>
</dbReference>
<organism evidence="5 6">
    <name type="scientific">Desulfocicer vacuolatum DSM 3385</name>
    <dbReference type="NCBI Taxonomy" id="1121400"/>
    <lineage>
        <taxon>Bacteria</taxon>
        <taxon>Pseudomonadati</taxon>
        <taxon>Thermodesulfobacteriota</taxon>
        <taxon>Desulfobacteria</taxon>
        <taxon>Desulfobacterales</taxon>
        <taxon>Desulfobacteraceae</taxon>
        <taxon>Desulfocicer</taxon>
    </lineage>
</organism>
<reference evidence="5 6" key="1">
    <citation type="submission" date="2017-04" db="EMBL/GenBank/DDBJ databases">
        <authorList>
            <person name="Afonso C.L."/>
            <person name="Miller P.J."/>
            <person name="Scott M.A."/>
            <person name="Spackman E."/>
            <person name="Goraichik I."/>
            <person name="Dimitrov K.M."/>
            <person name="Suarez D.L."/>
            <person name="Swayne D.E."/>
        </authorList>
    </citation>
    <scope>NUCLEOTIDE SEQUENCE [LARGE SCALE GENOMIC DNA]</scope>
    <source>
        <strain evidence="5 6">DSM 3385</strain>
    </source>
</reference>
<feature type="domain" description="4Fe-4S ferredoxin-type" evidence="4">
    <location>
        <begin position="745"/>
        <end position="774"/>
    </location>
</feature>
<evidence type="ECO:0000313" key="6">
    <source>
        <dbReference type="Proteomes" id="UP000192418"/>
    </source>
</evidence>
<dbReference type="Pfam" id="PF01493">
    <property type="entry name" value="GXGXG"/>
    <property type="match status" value="1"/>
</dbReference>
<dbReference type="GO" id="GO:0051536">
    <property type="term" value="F:iron-sulfur cluster binding"/>
    <property type="evidence" value="ECO:0007669"/>
    <property type="project" value="UniProtKB-KW"/>
</dbReference>
<dbReference type="PANTHER" id="PTHR43100">
    <property type="entry name" value="GLUTAMATE SYNTHASE [NADPH] SMALL CHAIN"/>
    <property type="match status" value="1"/>
</dbReference>
<evidence type="ECO:0000259" key="4">
    <source>
        <dbReference type="PROSITE" id="PS51379"/>
    </source>
</evidence>
<dbReference type="SUPFAM" id="SSF69336">
    <property type="entry name" value="Alpha subunit of glutamate synthase, C-terminal domain"/>
    <property type="match status" value="1"/>
</dbReference>
<dbReference type="OrthoDB" id="9803192at2"/>
<evidence type="ECO:0000256" key="1">
    <source>
        <dbReference type="ARBA" id="ARBA00022723"/>
    </source>
</evidence>
<dbReference type="InterPro" id="IPR023753">
    <property type="entry name" value="FAD/NAD-binding_dom"/>
</dbReference>
<evidence type="ECO:0000256" key="2">
    <source>
        <dbReference type="ARBA" id="ARBA00023004"/>
    </source>
</evidence>
<dbReference type="PROSITE" id="PS00198">
    <property type="entry name" value="4FE4S_FER_1"/>
    <property type="match status" value="1"/>
</dbReference>
<evidence type="ECO:0000313" key="5">
    <source>
        <dbReference type="EMBL" id="SMC82383.1"/>
    </source>
</evidence>
<dbReference type="PROSITE" id="PS51379">
    <property type="entry name" value="4FE4S_FER_2"/>
    <property type="match status" value="2"/>
</dbReference>
<dbReference type="Gene3D" id="3.30.70.20">
    <property type="match status" value="1"/>
</dbReference>
<dbReference type="Proteomes" id="UP000192418">
    <property type="component" value="Unassembled WGS sequence"/>
</dbReference>
<dbReference type="SUPFAM" id="SSF54862">
    <property type="entry name" value="4Fe-4S ferredoxins"/>
    <property type="match status" value="1"/>
</dbReference>
<sequence length="777" mass="84048">MEEIKYKIVSGKDDEKRIPSRILEEMVQKEVKHGHRAIEVDAFGQHGIGGRLWQEGDDTINIRIRGQAGQRAGSLGSPHTRIEILGPVSDDVGWLNAGAEITVHGNASNGVMNGGAQGKVYIGGNIGARGMTMTKHNPRFEPPELWVLGSCGDYFGEFMAGGIAVVCGFDKSSHENTLGYRPLVGMVGGKVFFRGDASDYSKKDARPAPVSDEEWDWLCTNLLVFLDKVEKPELFDRLSMRSEWQLLKARGPMDKMTESGALSMAAFRQDVWDRELGRGGLIGDLQQLDRGTIPLITKGELRRRVPVWEHAVYKAPCQANCPTGIPVQERWHLVRNGLIDEATAMGLQYTPFPATVCGYLCPSPCMASCTKNLQYMTPVDVRILGKAGEGTELPEVLPPSGKKVAVIGAGPGGISAAWHLTLKGHETVLLDESTAIGGKIASVIPDSRIPRETLENELDRVKRLIPDIRLEQKITAKAFKKIKQEFDYVVVAAGARKPRMLPVPGIELAVSANDFLAEAKKDTATPGKRVVIIGAGNVGCDVATEAHRLGAEIISLIDVQKPAAFGKEKEDAQAVGATFQWPCFTKEITAQGVVLDDGELLEADTVVVSIGDAPDTAFLGKGIATRNGFLSVNSFNQTSDKTIFALGDIVGPGLITNAIGDGKRVAEAIDSIISGKAPLPMDTRSEIDKNRVSLEYFNPMVKSFDSLHQCGDECASCGRCRDCSICVNVCPEAAIERVEDEEGNFEYKVDPDQCIGCGFCVGACPCGIWNLVPNDPM</sequence>
<dbReference type="InterPro" id="IPR028261">
    <property type="entry name" value="DPD_II"/>
</dbReference>
<dbReference type="InterPro" id="IPR051394">
    <property type="entry name" value="Glutamate_Synthase"/>
</dbReference>
<dbReference type="Gene3D" id="2.160.20.60">
    <property type="entry name" value="Glutamate synthase, alpha subunit, C-terminal domain"/>
    <property type="match status" value="1"/>
</dbReference>
<dbReference type="Pfam" id="PF07992">
    <property type="entry name" value="Pyr_redox_2"/>
    <property type="match status" value="1"/>
</dbReference>
<dbReference type="InterPro" id="IPR036188">
    <property type="entry name" value="FAD/NAD-bd_sf"/>
</dbReference>
<dbReference type="PRINTS" id="PR00469">
    <property type="entry name" value="PNDRDTASEII"/>
</dbReference>
<dbReference type="Gene3D" id="3.40.50.720">
    <property type="entry name" value="NAD(P)-binding Rossmann-like Domain"/>
    <property type="match status" value="1"/>
</dbReference>
<feature type="domain" description="4Fe-4S ferredoxin-type" evidence="4">
    <location>
        <begin position="711"/>
        <end position="740"/>
    </location>
</feature>
<keyword evidence="2" id="KW-0408">Iron</keyword>
<dbReference type="InterPro" id="IPR017896">
    <property type="entry name" value="4Fe4S_Fe-S-bd"/>
</dbReference>
<dbReference type="InterPro" id="IPR002489">
    <property type="entry name" value="Glu_synth_asu_C"/>
</dbReference>
<dbReference type="Pfam" id="PF14691">
    <property type="entry name" value="Fer4_20"/>
    <property type="match status" value="1"/>
</dbReference>
<dbReference type="GO" id="GO:0046872">
    <property type="term" value="F:metal ion binding"/>
    <property type="evidence" value="ECO:0007669"/>
    <property type="project" value="UniProtKB-KW"/>
</dbReference>
<dbReference type="AlphaFoldDB" id="A0A1W2CB05"/>